<dbReference type="EMBL" id="KV429041">
    <property type="protein sequence ID" value="KZT72389.1"/>
    <property type="molecule type" value="Genomic_DNA"/>
</dbReference>
<evidence type="ECO:0000256" key="2">
    <source>
        <dbReference type="ARBA" id="ARBA00022771"/>
    </source>
</evidence>
<keyword evidence="1" id="KW-0479">Metal-binding</keyword>
<accession>A0A165SRP5</accession>
<dbReference type="GO" id="GO:0008270">
    <property type="term" value="F:zinc ion binding"/>
    <property type="evidence" value="ECO:0007669"/>
    <property type="project" value="UniProtKB-KW"/>
</dbReference>
<dbReference type="Pfam" id="PF01753">
    <property type="entry name" value="zf-MYND"/>
    <property type="match status" value="1"/>
</dbReference>
<dbReference type="STRING" id="1314783.A0A165SRP5"/>
<evidence type="ECO:0000256" key="1">
    <source>
        <dbReference type="ARBA" id="ARBA00022723"/>
    </source>
</evidence>
<feature type="domain" description="MYND-type" evidence="6">
    <location>
        <begin position="1"/>
        <end position="40"/>
    </location>
</feature>
<evidence type="ECO:0000313" key="7">
    <source>
        <dbReference type="EMBL" id="KZT72389.1"/>
    </source>
</evidence>
<dbReference type="InterPro" id="IPR002893">
    <property type="entry name" value="Znf_MYND"/>
</dbReference>
<keyword evidence="5" id="KW-1133">Transmembrane helix</keyword>
<dbReference type="Gene3D" id="6.10.140.2220">
    <property type="match status" value="1"/>
</dbReference>
<dbReference type="OrthoDB" id="2931494at2759"/>
<keyword evidence="2 4" id="KW-0863">Zinc-finger</keyword>
<keyword evidence="3" id="KW-0862">Zinc</keyword>
<protein>
    <recommendedName>
        <fullName evidence="6">MYND-type domain-containing protein</fullName>
    </recommendedName>
</protein>
<keyword evidence="8" id="KW-1185">Reference proteome</keyword>
<keyword evidence="5" id="KW-0812">Transmembrane</keyword>
<name>A0A165SRP5_9APHY</name>
<keyword evidence="5" id="KW-0472">Membrane</keyword>
<proteinExistence type="predicted"/>
<dbReference type="PROSITE" id="PS50865">
    <property type="entry name" value="ZF_MYND_2"/>
    <property type="match status" value="1"/>
</dbReference>
<dbReference type="AlphaFoldDB" id="A0A165SRP5"/>
<evidence type="ECO:0000256" key="4">
    <source>
        <dbReference type="PROSITE-ProRule" id="PRU00134"/>
    </source>
</evidence>
<evidence type="ECO:0000313" key="8">
    <source>
        <dbReference type="Proteomes" id="UP000076727"/>
    </source>
</evidence>
<organism evidence="7 8">
    <name type="scientific">Daedalea quercina L-15889</name>
    <dbReference type="NCBI Taxonomy" id="1314783"/>
    <lineage>
        <taxon>Eukaryota</taxon>
        <taxon>Fungi</taxon>
        <taxon>Dikarya</taxon>
        <taxon>Basidiomycota</taxon>
        <taxon>Agaricomycotina</taxon>
        <taxon>Agaricomycetes</taxon>
        <taxon>Polyporales</taxon>
        <taxon>Fomitopsis</taxon>
    </lineage>
</organism>
<gene>
    <name evidence="7" type="ORF">DAEQUDRAFT_723097</name>
</gene>
<dbReference type="Proteomes" id="UP000076727">
    <property type="component" value="Unassembled WGS sequence"/>
</dbReference>
<sequence>MACLAREPMVKLSVCSKCKVTYYCSRECIRKDWPSHKNSCRILAAQNRRIELLSLTSPSAAQRAKDWSVWRDTVDNKPYASALRLIQDRSRARTHIVFEFSHHNPDPGARAKDKFIVVKCGVFRISDIAADIEREMCYEPGGCIKACEDLLDGQGPPSQVLASSSMMPMAFIIFRFGLGVFIYGFPIVICSKRATTMDWIRPKLAAGSEQSQPPSPTEPTK</sequence>
<feature type="transmembrane region" description="Helical" evidence="5">
    <location>
        <begin position="166"/>
        <end position="189"/>
    </location>
</feature>
<evidence type="ECO:0000259" key="6">
    <source>
        <dbReference type="PROSITE" id="PS50865"/>
    </source>
</evidence>
<evidence type="ECO:0000256" key="5">
    <source>
        <dbReference type="SAM" id="Phobius"/>
    </source>
</evidence>
<dbReference type="SUPFAM" id="SSF144232">
    <property type="entry name" value="HIT/MYND zinc finger-like"/>
    <property type="match status" value="1"/>
</dbReference>
<evidence type="ECO:0000256" key="3">
    <source>
        <dbReference type="ARBA" id="ARBA00022833"/>
    </source>
</evidence>
<reference evidence="7 8" key="1">
    <citation type="journal article" date="2016" name="Mol. Biol. Evol.">
        <title>Comparative Genomics of Early-Diverging Mushroom-Forming Fungi Provides Insights into the Origins of Lignocellulose Decay Capabilities.</title>
        <authorList>
            <person name="Nagy L.G."/>
            <person name="Riley R."/>
            <person name="Tritt A."/>
            <person name="Adam C."/>
            <person name="Daum C."/>
            <person name="Floudas D."/>
            <person name="Sun H."/>
            <person name="Yadav J.S."/>
            <person name="Pangilinan J."/>
            <person name="Larsson K.H."/>
            <person name="Matsuura K."/>
            <person name="Barry K."/>
            <person name="Labutti K."/>
            <person name="Kuo R."/>
            <person name="Ohm R.A."/>
            <person name="Bhattacharya S.S."/>
            <person name="Shirouzu T."/>
            <person name="Yoshinaga Y."/>
            <person name="Martin F.M."/>
            <person name="Grigoriev I.V."/>
            <person name="Hibbett D.S."/>
        </authorList>
    </citation>
    <scope>NUCLEOTIDE SEQUENCE [LARGE SCALE GENOMIC DNA]</scope>
    <source>
        <strain evidence="7 8">L-15889</strain>
    </source>
</reference>